<dbReference type="AlphaFoldDB" id="K0R4R8"/>
<dbReference type="eggNOG" id="KOG1550">
    <property type="taxonomic scope" value="Eukaryota"/>
</dbReference>
<dbReference type="SUPFAM" id="SSF81901">
    <property type="entry name" value="HCP-like"/>
    <property type="match status" value="1"/>
</dbReference>
<feature type="compositionally biased region" description="Polar residues" evidence="3">
    <location>
        <begin position="365"/>
        <end position="382"/>
    </location>
</feature>
<accession>K0R4R8</accession>
<sequence>MRGVRRRGKSAGADEERSHEVGGDDCPICQLPLPPDLLNQSMYNPCCMKRVCNGCVLASRKRGMEDCPFCRTPIADESQALAMIQARVAAGDPMAICNLGTKYHFGRYGLEKDVTRAVELYERAADLGVKEAHYNLACLYAKGTDVEEDTFKAFHHFEAAAMCGHVPARKNLGTMEYNAGNYDLALQHYLISAKLGYDRSVTNVRRMFMDGLATKADYAAALRGHQSAIEEMSSPDRDEAKVLGRDMINQIQQSGRPLGGGMLGLRSVQRRLQGREWSRLDPELAEQMRELDGPALRGLLSGDVKPRSAQRRREERPGPWGRSVGGGSYSVTGRHPTIGGGVPRRRGRGRRPVREGRAGAGEASVMTNESTPSERGQAASTGERTDAGAVPAGERPYEHRDGASGGPSPPWVNNPPGVEPTGS</sequence>
<feature type="non-terminal residue" evidence="5">
    <location>
        <position position="423"/>
    </location>
</feature>
<dbReference type="InterPro" id="IPR050767">
    <property type="entry name" value="Sel1_AlgK"/>
</dbReference>
<evidence type="ECO:0000259" key="4">
    <source>
        <dbReference type="PROSITE" id="PS50089"/>
    </source>
</evidence>
<dbReference type="Pfam" id="PF08238">
    <property type="entry name" value="Sel1"/>
    <property type="match status" value="3"/>
</dbReference>
<comment type="caution">
    <text evidence="5">The sequence shown here is derived from an EMBL/GenBank/DDBJ whole genome shotgun (WGS) entry which is preliminary data.</text>
</comment>
<dbReference type="GO" id="GO:0008270">
    <property type="term" value="F:zinc ion binding"/>
    <property type="evidence" value="ECO:0007669"/>
    <property type="project" value="UniProtKB-KW"/>
</dbReference>
<evidence type="ECO:0000313" key="6">
    <source>
        <dbReference type="Proteomes" id="UP000266841"/>
    </source>
</evidence>
<dbReference type="PROSITE" id="PS50089">
    <property type="entry name" value="ZF_RING_2"/>
    <property type="match status" value="1"/>
</dbReference>
<dbReference type="GO" id="GO:0005737">
    <property type="term" value="C:cytoplasm"/>
    <property type="evidence" value="ECO:0007669"/>
    <property type="project" value="UniProtKB-ARBA"/>
</dbReference>
<comment type="similarity">
    <text evidence="1">Belongs to the sel-1 family.</text>
</comment>
<evidence type="ECO:0000313" key="5">
    <source>
        <dbReference type="EMBL" id="EJK47625.1"/>
    </source>
</evidence>
<organism evidence="5 6">
    <name type="scientific">Thalassiosira oceanica</name>
    <name type="common">Marine diatom</name>
    <dbReference type="NCBI Taxonomy" id="159749"/>
    <lineage>
        <taxon>Eukaryota</taxon>
        <taxon>Sar</taxon>
        <taxon>Stramenopiles</taxon>
        <taxon>Ochrophyta</taxon>
        <taxon>Bacillariophyta</taxon>
        <taxon>Coscinodiscophyceae</taxon>
        <taxon>Thalassiosirophycidae</taxon>
        <taxon>Thalassiosirales</taxon>
        <taxon>Thalassiosiraceae</taxon>
        <taxon>Thalassiosira</taxon>
    </lineage>
</organism>
<keyword evidence="2" id="KW-0862">Zinc</keyword>
<evidence type="ECO:0000256" key="2">
    <source>
        <dbReference type="PROSITE-ProRule" id="PRU00175"/>
    </source>
</evidence>
<dbReference type="InterPro" id="IPR013083">
    <property type="entry name" value="Znf_RING/FYVE/PHD"/>
</dbReference>
<reference evidence="5 6" key="1">
    <citation type="journal article" date="2012" name="Genome Biol.">
        <title>Genome and low-iron response of an oceanic diatom adapted to chronic iron limitation.</title>
        <authorList>
            <person name="Lommer M."/>
            <person name="Specht M."/>
            <person name="Roy A.S."/>
            <person name="Kraemer L."/>
            <person name="Andreson R."/>
            <person name="Gutowska M.A."/>
            <person name="Wolf J."/>
            <person name="Bergner S.V."/>
            <person name="Schilhabel M.B."/>
            <person name="Klostermeier U.C."/>
            <person name="Beiko R.G."/>
            <person name="Rosenstiel P."/>
            <person name="Hippler M."/>
            <person name="Laroche J."/>
        </authorList>
    </citation>
    <scope>NUCLEOTIDE SEQUENCE [LARGE SCALE GENOMIC DNA]</scope>
    <source>
        <strain evidence="5 6">CCMP1005</strain>
    </source>
</reference>
<proteinExistence type="inferred from homology"/>
<dbReference type="SUPFAM" id="SSF57850">
    <property type="entry name" value="RING/U-box"/>
    <property type="match status" value="1"/>
</dbReference>
<keyword evidence="2" id="KW-0479">Metal-binding</keyword>
<gene>
    <name evidence="5" type="ORF">THAOC_33641</name>
</gene>
<dbReference type="SMART" id="SM00671">
    <property type="entry name" value="SEL1"/>
    <property type="match status" value="3"/>
</dbReference>
<protein>
    <recommendedName>
        <fullName evidence="4">RING-type domain-containing protein</fullName>
    </recommendedName>
</protein>
<feature type="compositionally biased region" description="Basic and acidic residues" evidence="3">
    <location>
        <begin position="12"/>
        <end position="22"/>
    </location>
</feature>
<dbReference type="InterPro" id="IPR011990">
    <property type="entry name" value="TPR-like_helical_dom_sf"/>
</dbReference>
<evidence type="ECO:0000256" key="3">
    <source>
        <dbReference type="SAM" id="MobiDB-lite"/>
    </source>
</evidence>
<dbReference type="PANTHER" id="PTHR11102">
    <property type="entry name" value="SEL-1-LIKE PROTEIN"/>
    <property type="match status" value="1"/>
</dbReference>
<dbReference type="InterPro" id="IPR001841">
    <property type="entry name" value="Znf_RING"/>
</dbReference>
<keyword evidence="6" id="KW-1185">Reference proteome</keyword>
<feature type="domain" description="RING-type" evidence="4">
    <location>
        <begin position="26"/>
        <end position="71"/>
    </location>
</feature>
<name>K0R4R8_THAOC</name>
<keyword evidence="2" id="KW-0863">Zinc-finger</keyword>
<dbReference type="Gene3D" id="3.30.40.10">
    <property type="entry name" value="Zinc/RING finger domain, C3HC4 (zinc finger)"/>
    <property type="match status" value="1"/>
</dbReference>
<dbReference type="PANTHER" id="PTHR11102:SF160">
    <property type="entry name" value="ERAD-ASSOCIATED E3 UBIQUITIN-PROTEIN LIGASE COMPONENT HRD3"/>
    <property type="match status" value="1"/>
</dbReference>
<feature type="region of interest" description="Disordered" evidence="3">
    <location>
        <begin position="1"/>
        <end position="23"/>
    </location>
</feature>
<feature type="region of interest" description="Disordered" evidence="3">
    <location>
        <begin position="291"/>
        <end position="423"/>
    </location>
</feature>
<dbReference type="InterPro" id="IPR006597">
    <property type="entry name" value="Sel1-like"/>
</dbReference>
<dbReference type="Proteomes" id="UP000266841">
    <property type="component" value="Unassembled WGS sequence"/>
</dbReference>
<dbReference type="Gene3D" id="1.25.40.10">
    <property type="entry name" value="Tetratricopeptide repeat domain"/>
    <property type="match status" value="1"/>
</dbReference>
<evidence type="ECO:0000256" key="1">
    <source>
        <dbReference type="ARBA" id="ARBA00038101"/>
    </source>
</evidence>
<dbReference type="EMBL" id="AGNL01046782">
    <property type="protein sequence ID" value="EJK47625.1"/>
    <property type="molecule type" value="Genomic_DNA"/>
</dbReference>
<dbReference type="OrthoDB" id="272077at2759"/>